<gene>
    <name evidence="1" type="ORF">FOZ63_032860</name>
</gene>
<protein>
    <submittedName>
        <fullName evidence="1">Uncharacterized protein</fullName>
    </submittedName>
</protein>
<sequence>MNGPAARLGPSLGTKIGVKTQARPAQQAVPLARLMTKRVSVMLPTKQRECQQLTPCGDLLLKRMGISGVEFPEWLSRVDRSRVSIFE</sequence>
<organism evidence="1 2">
    <name type="scientific">Perkinsus olseni</name>
    <name type="common">Perkinsus atlanticus</name>
    <dbReference type="NCBI Taxonomy" id="32597"/>
    <lineage>
        <taxon>Eukaryota</taxon>
        <taxon>Sar</taxon>
        <taxon>Alveolata</taxon>
        <taxon>Perkinsozoa</taxon>
        <taxon>Perkinsea</taxon>
        <taxon>Perkinsida</taxon>
        <taxon>Perkinsidae</taxon>
        <taxon>Perkinsus</taxon>
    </lineage>
</organism>
<evidence type="ECO:0000313" key="2">
    <source>
        <dbReference type="Proteomes" id="UP000553632"/>
    </source>
</evidence>
<feature type="non-terminal residue" evidence="1">
    <location>
        <position position="87"/>
    </location>
</feature>
<dbReference type="EMBL" id="JABANO010015727">
    <property type="protein sequence ID" value="KAF4736391.1"/>
    <property type="molecule type" value="Genomic_DNA"/>
</dbReference>
<keyword evidence="2" id="KW-1185">Reference proteome</keyword>
<proteinExistence type="predicted"/>
<name>A0A7J6SUB0_PEROL</name>
<comment type="caution">
    <text evidence="1">The sequence shown here is derived from an EMBL/GenBank/DDBJ whole genome shotgun (WGS) entry which is preliminary data.</text>
</comment>
<dbReference type="Proteomes" id="UP000553632">
    <property type="component" value="Unassembled WGS sequence"/>
</dbReference>
<evidence type="ECO:0000313" key="1">
    <source>
        <dbReference type="EMBL" id="KAF4736391.1"/>
    </source>
</evidence>
<reference evidence="1 2" key="1">
    <citation type="submission" date="2020-04" db="EMBL/GenBank/DDBJ databases">
        <title>Perkinsus olseni comparative genomics.</title>
        <authorList>
            <person name="Bogema D.R."/>
        </authorList>
    </citation>
    <scope>NUCLEOTIDE SEQUENCE [LARGE SCALE GENOMIC DNA]</scope>
    <source>
        <strain evidence="1 2">ATCC PRA-207</strain>
    </source>
</reference>
<accession>A0A7J6SUB0</accession>
<dbReference type="AlphaFoldDB" id="A0A7J6SUB0"/>